<keyword evidence="6" id="KW-0670">Pyruvate</keyword>
<keyword evidence="3" id="KW-0520">NAD</keyword>
<protein>
    <submittedName>
        <fullName evidence="6">Hydroxyphenylpyruvate reductase</fullName>
    </submittedName>
</protein>
<dbReference type="Pfam" id="PF00389">
    <property type="entry name" value="2-Hacid_dh"/>
    <property type="match status" value="2"/>
</dbReference>
<dbReference type="GO" id="GO:0030267">
    <property type="term" value="F:glyoxylate reductase (NADPH) activity"/>
    <property type="evidence" value="ECO:0007669"/>
    <property type="project" value="TreeGrafter"/>
</dbReference>
<proteinExistence type="predicted"/>
<dbReference type="Proteomes" id="UP000245207">
    <property type="component" value="Unassembled WGS sequence"/>
</dbReference>
<evidence type="ECO:0000256" key="2">
    <source>
        <dbReference type="ARBA" id="ARBA00023002"/>
    </source>
</evidence>
<dbReference type="PANTHER" id="PTHR10996:SF178">
    <property type="entry name" value="2-HYDROXYACID DEHYDROGENASE YGL185C-RELATED"/>
    <property type="match status" value="1"/>
</dbReference>
<dbReference type="PROSITE" id="PS00065">
    <property type="entry name" value="D_2_HYDROXYACID_DH_1"/>
    <property type="match status" value="1"/>
</dbReference>
<dbReference type="InterPro" id="IPR050223">
    <property type="entry name" value="D-isomer_2-hydroxyacid_DH"/>
</dbReference>
<dbReference type="InterPro" id="IPR006140">
    <property type="entry name" value="D-isomer_DH_NAD-bd"/>
</dbReference>
<feature type="domain" description="D-isomer specific 2-hydroxyacid dehydrogenase NAD-binding" evidence="5">
    <location>
        <begin position="553"/>
        <end position="610"/>
    </location>
</feature>
<keyword evidence="2" id="KW-0560">Oxidoreductase</keyword>
<dbReference type="SUPFAM" id="SSF51735">
    <property type="entry name" value="NAD(P)-binding Rossmann-fold domains"/>
    <property type="match status" value="3"/>
</dbReference>
<dbReference type="AlphaFoldDB" id="A0A2U1KG05"/>
<feature type="domain" description="D-isomer specific 2-hydroxyacid dehydrogenase NAD-binding" evidence="5">
    <location>
        <begin position="412"/>
        <end position="478"/>
    </location>
</feature>
<evidence type="ECO:0000313" key="6">
    <source>
        <dbReference type="EMBL" id="PWA35641.1"/>
    </source>
</evidence>
<evidence type="ECO:0000313" key="7">
    <source>
        <dbReference type="Proteomes" id="UP000245207"/>
    </source>
</evidence>
<name>A0A2U1KG05_ARTAN</name>
<evidence type="ECO:0000256" key="3">
    <source>
        <dbReference type="ARBA" id="ARBA00023027"/>
    </source>
</evidence>
<dbReference type="GO" id="GO:0051287">
    <property type="term" value="F:NAD binding"/>
    <property type="evidence" value="ECO:0007669"/>
    <property type="project" value="InterPro"/>
</dbReference>
<evidence type="ECO:0000259" key="5">
    <source>
        <dbReference type="Pfam" id="PF02826"/>
    </source>
</evidence>
<dbReference type="PANTHER" id="PTHR10996">
    <property type="entry name" value="2-HYDROXYACID DEHYDROGENASE-RELATED"/>
    <property type="match status" value="1"/>
</dbReference>
<keyword evidence="1" id="KW-0521">NADP</keyword>
<dbReference type="STRING" id="35608.A0A2U1KG05"/>
<accession>A0A2U1KG05</accession>
<dbReference type="InterPro" id="IPR036291">
    <property type="entry name" value="NAD(P)-bd_dom_sf"/>
</dbReference>
<gene>
    <name evidence="6" type="ORF">CTI12_AA606490</name>
</gene>
<sequence length="728" mass="79385">METTIGVLMTFPMSTYLEQHLDTRYNLFRLWTIPDRPTFLKQHASSIRAVVGNANAGADKELIDSLPCLEIVSSFSVGLDKVDLGYCKEKGIRVTNTPDVLTDDVADLAIGLMLSTLRGICESDRYVRGGLWKKGDFKLTTKFSGKKVGIIGLGRIGVAIAKRAEAFNCPISYYSRSQKPDSKYKYLPSVVELAADCDILVVACPLTEETRHIINREVLDALGPKGFLINIGRGPHVDEPELVSALVERRIAGAGLDVFENEPHVPEELFGLDNVVLLPHVGSGTVETRNAMADLVIGNLEAHFNKKPLLTPVQLPICPHTCLFYGSAIKMQTETVNTVIGADCQLIDSLPALEIVSSCSVGLDKVDMEYCREKGIKVTNTPDVLTDDVADMAVGLILATLRRNVISMLEVDYGRKFSGQKVGIKGLGSISTAIAKRAEAFNCPISYYCRSEKPETKYRYFPSIAELASNCEILVVACRIAGAGLHVFEHEPDVPQELFGLDNIVILSHVASGTTETRNAMADLVVASLEAHFSKKPLLTPVEKQKTCKHNVALWIKGLGSISTAIAKRAEAFNCPISYYCRSEKPETKYRYFPSIAELASNCEILVVACRIAGAGLHVFEHEPDVPQELFGLDNIVILSHVASGTTETRNAMADLVVASLEAHFSKKPLLTPVHEPDVPQELFGLDNIVILSHVASGTTETRNAMADLVVASLEAHFSKKPLLTPVV</sequence>
<dbReference type="Gene3D" id="3.40.50.720">
    <property type="entry name" value="NAD(P)-binding Rossmann-like Domain"/>
    <property type="match status" value="8"/>
</dbReference>
<dbReference type="GO" id="GO:0016618">
    <property type="term" value="F:hydroxypyruvate reductase [NAD(P)H] activity"/>
    <property type="evidence" value="ECO:0007669"/>
    <property type="project" value="TreeGrafter"/>
</dbReference>
<dbReference type="SUPFAM" id="SSF52283">
    <property type="entry name" value="Formate/glycerate dehydrogenase catalytic domain-like"/>
    <property type="match status" value="2"/>
</dbReference>
<dbReference type="OrthoDB" id="298012at2759"/>
<keyword evidence="7" id="KW-1185">Reference proteome</keyword>
<dbReference type="Pfam" id="PF02826">
    <property type="entry name" value="2-Hacid_dh_C"/>
    <property type="match status" value="3"/>
</dbReference>
<comment type="caution">
    <text evidence="6">The sequence shown here is derived from an EMBL/GenBank/DDBJ whole genome shotgun (WGS) entry which is preliminary data.</text>
</comment>
<reference evidence="6 7" key="1">
    <citation type="journal article" date="2018" name="Mol. Plant">
        <title>The genome of Artemisia annua provides insight into the evolution of Asteraceae family and artemisinin biosynthesis.</title>
        <authorList>
            <person name="Shen Q."/>
            <person name="Zhang L."/>
            <person name="Liao Z."/>
            <person name="Wang S."/>
            <person name="Yan T."/>
            <person name="Shi P."/>
            <person name="Liu M."/>
            <person name="Fu X."/>
            <person name="Pan Q."/>
            <person name="Wang Y."/>
            <person name="Lv Z."/>
            <person name="Lu X."/>
            <person name="Zhang F."/>
            <person name="Jiang W."/>
            <person name="Ma Y."/>
            <person name="Chen M."/>
            <person name="Hao X."/>
            <person name="Li L."/>
            <person name="Tang Y."/>
            <person name="Lv G."/>
            <person name="Zhou Y."/>
            <person name="Sun X."/>
            <person name="Brodelius P.E."/>
            <person name="Rose J.K.C."/>
            <person name="Tang K."/>
        </authorList>
    </citation>
    <scope>NUCLEOTIDE SEQUENCE [LARGE SCALE GENOMIC DNA]</scope>
    <source>
        <strain evidence="7">cv. Huhao1</strain>
        <tissue evidence="6">Leaf</tissue>
    </source>
</reference>
<evidence type="ECO:0000259" key="4">
    <source>
        <dbReference type="Pfam" id="PF00389"/>
    </source>
</evidence>
<dbReference type="EMBL" id="PKPP01019666">
    <property type="protein sequence ID" value="PWA35641.1"/>
    <property type="molecule type" value="Genomic_DNA"/>
</dbReference>
<feature type="domain" description="D-isomer specific 2-hydroxyacid dehydrogenase catalytic" evidence="4">
    <location>
        <begin position="38"/>
        <end position="313"/>
    </location>
</feature>
<dbReference type="InterPro" id="IPR029752">
    <property type="entry name" value="D-isomer_DH_CS1"/>
</dbReference>
<dbReference type="FunFam" id="3.40.50.720:FF:000213">
    <property type="entry name" value="Putative 2-hydroxyacid dehydrogenase"/>
    <property type="match status" value="1"/>
</dbReference>
<evidence type="ECO:0000256" key="1">
    <source>
        <dbReference type="ARBA" id="ARBA00022857"/>
    </source>
</evidence>
<organism evidence="6 7">
    <name type="scientific">Artemisia annua</name>
    <name type="common">Sweet wormwood</name>
    <dbReference type="NCBI Taxonomy" id="35608"/>
    <lineage>
        <taxon>Eukaryota</taxon>
        <taxon>Viridiplantae</taxon>
        <taxon>Streptophyta</taxon>
        <taxon>Embryophyta</taxon>
        <taxon>Tracheophyta</taxon>
        <taxon>Spermatophyta</taxon>
        <taxon>Magnoliopsida</taxon>
        <taxon>eudicotyledons</taxon>
        <taxon>Gunneridae</taxon>
        <taxon>Pentapetalae</taxon>
        <taxon>asterids</taxon>
        <taxon>campanulids</taxon>
        <taxon>Asterales</taxon>
        <taxon>Asteraceae</taxon>
        <taxon>Asteroideae</taxon>
        <taxon>Anthemideae</taxon>
        <taxon>Artemisiinae</taxon>
        <taxon>Artemisia</taxon>
    </lineage>
</organism>
<feature type="domain" description="D-isomer specific 2-hydroxyacid dehydrogenase catalytic" evidence="4">
    <location>
        <begin position="342"/>
        <end position="542"/>
    </location>
</feature>
<dbReference type="GO" id="GO:0005829">
    <property type="term" value="C:cytosol"/>
    <property type="evidence" value="ECO:0007669"/>
    <property type="project" value="TreeGrafter"/>
</dbReference>
<dbReference type="CDD" id="cd12156">
    <property type="entry name" value="HPPR"/>
    <property type="match status" value="1"/>
</dbReference>
<feature type="domain" description="D-isomer specific 2-hydroxyacid dehydrogenase NAD-binding" evidence="5">
    <location>
        <begin position="110"/>
        <end position="282"/>
    </location>
</feature>
<dbReference type="InterPro" id="IPR006139">
    <property type="entry name" value="D-isomer_2_OHA_DH_cat_dom"/>
</dbReference>